<keyword evidence="3" id="KW-1185">Reference proteome</keyword>
<feature type="region of interest" description="Disordered" evidence="1">
    <location>
        <begin position="1"/>
        <end position="118"/>
    </location>
</feature>
<evidence type="ECO:0000256" key="1">
    <source>
        <dbReference type="SAM" id="MobiDB-lite"/>
    </source>
</evidence>
<dbReference type="KEGG" id="mng:MNEG_4441"/>
<feature type="non-terminal residue" evidence="2">
    <location>
        <position position="118"/>
    </location>
</feature>
<evidence type="ECO:0000313" key="3">
    <source>
        <dbReference type="Proteomes" id="UP000054498"/>
    </source>
</evidence>
<gene>
    <name evidence="2" type="ORF">MNEG_4441</name>
</gene>
<name>A0A0D2NE31_9CHLO</name>
<reference evidence="2 3" key="1">
    <citation type="journal article" date="2013" name="BMC Genomics">
        <title>Reconstruction of the lipid metabolism for the microalga Monoraphidium neglectum from its genome sequence reveals characteristics suitable for biofuel production.</title>
        <authorList>
            <person name="Bogen C."/>
            <person name="Al-Dilaimi A."/>
            <person name="Albersmeier A."/>
            <person name="Wichmann J."/>
            <person name="Grundmann M."/>
            <person name="Rupp O."/>
            <person name="Lauersen K.J."/>
            <person name="Blifernez-Klassen O."/>
            <person name="Kalinowski J."/>
            <person name="Goesmann A."/>
            <person name="Mussgnug J.H."/>
            <person name="Kruse O."/>
        </authorList>
    </citation>
    <scope>NUCLEOTIDE SEQUENCE [LARGE SCALE GENOMIC DNA]</scope>
    <source>
        <strain evidence="2 3">SAG 48.87</strain>
    </source>
</reference>
<dbReference type="RefSeq" id="XP_013902530.1">
    <property type="nucleotide sequence ID" value="XM_014047076.1"/>
</dbReference>
<dbReference type="EMBL" id="KK100836">
    <property type="protein sequence ID" value="KIZ03511.1"/>
    <property type="molecule type" value="Genomic_DNA"/>
</dbReference>
<sequence length="118" mass="11423">MSEQQGPGEGPQAVEDPVSVNAAAANALSGETEPAVPDVAADSARDPAQTQQADAAHEPPSAATDAQGTTTAIDPQHGANGAAAAAVPHAQKRTADAAGLAGAADGDAGRPAKSLRLQ</sequence>
<accession>A0A0D2NE31</accession>
<organism evidence="2 3">
    <name type="scientific">Monoraphidium neglectum</name>
    <dbReference type="NCBI Taxonomy" id="145388"/>
    <lineage>
        <taxon>Eukaryota</taxon>
        <taxon>Viridiplantae</taxon>
        <taxon>Chlorophyta</taxon>
        <taxon>core chlorophytes</taxon>
        <taxon>Chlorophyceae</taxon>
        <taxon>CS clade</taxon>
        <taxon>Sphaeropleales</taxon>
        <taxon>Selenastraceae</taxon>
        <taxon>Monoraphidium</taxon>
    </lineage>
</organism>
<proteinExistence type="predicted"/>
<protein>
    <submittedName>
        <fullName evidence="2">Uncharacterized protein</fullName>
    </submittedName>
</protein>
<evidence type="ECO:0000313" key="2">
    <source>
        <dbReference type="EMBL" id="KIZ03511.1"/>
    </source>
</evidence>
<feature type="compositionally biased region" description="Polar residues" evidence="1">
    <location>
        <begin position="64"/>
        <end position="73"/>
    </location>
</feature>
<feature type="compositionally biased region" description="Low complexity" evidence="1">
    <location>
        <begin position="96"/>
        <end position="106"/>
    </location>
</feature>
<dbReference type="Proteomes" id="UP000054498">
    <property type="component" value="Unassembled WGS sequence"/>
</dbReference>
<dbReference type="GeneID" id="25737318"/>
<dbReference type="AlphaFoldDB" id="A0A0D2NE31"/>
<feature type="compositionally biased region" description="Low complexity" evidence="1">
    <location>
        <begin position="75"/>
        <end position="89"/>
    </location>
</feature>